<dbReference type="AlphaFoldDB" id="A0A0F9SIA9"/>
<organism evidence="1">
    <name type="scientific">marine sediment metagenome</name>
    <dbReference type="NCBI Taxonomy" id="412755"/>
    <lineage>
        <taxon>unclassified sequences</taxon>
        <taxon>metagenomes</taxon>
        <taxon>ecological metagenomes</taxon>
    </lineage>
</organism>
<gene>
    <name evidence="1" type="ORF">LCGC14_0847730</name>
</gene>
<reference evidence="1" key="1">
    <citation type="journal article" date="2015" name="Nature">
        <title>Complex archaea that bridge the gap between prokaryotes and eukaryotes.</title>
        <authorList>
            <person name="Spang A."/>
            <person name="Saw J.H."/>
            <person name="Jorgensen S.L."/>
            <person name="Zaremba-Niedzwiedzka K."/>
            <person name="Martijn J."/>
            <person name="Lind A.E."/>
            <person name="van Eijk R."/>
            <person name="Schleper C."/>
            <person name="Guy L."/>
            <person name="Ettema T.J."/>
        </authorList>
    </citation>
    <scope>NUCLEOTIDE SEQUENCE</scope>
</reference>
<name>A0A0F9SIA9_9ZZZZ</name>
<evidence type="ECO:0000313" key="1">
    <source>
        <dbReference type="EMBL" id="KKN29078.1"/>
    </source>
</evidence>
<accession>A0A0F9SIA9</accession>
<proteinExistence type="predicted"/>
<comment type="caution">
    <text evidence="1">The sequence shown here is derived from an EMBL/GenBank/DDBJ whole genome shotgun (WGS) entry which is preliminary data.</text>
</comment>
<dbReference type="EMBL" id="LAZR01002512">
    <property type="protein sequence ID" value="KKN29078.1"/>
    <property type="molecule type" value="Genomic_DNA"/>
</dbReference>
<protein>
    <submittedName>
        <fullName evidence="1">Uncharacterized protein</fullName>
    </submittedName>
</protein>
<sequence>MDISHEFDRPIPDKRVGGLARRIQKADREAGFAIGGIAQHVITSMVESRKNQRNKRKVERIGAIAQRFEAKKNVLS</sequence>